<evidence type="ECO:0000256" key="1">
    <source>
        <dbReference type="ARBA" id="ARBA00004906"/>
    </source>
</evidence>
<dbReference type="InterPro" id="IPR001232">
    <property type="entry name" value="SKP1-like"/>
</dbReference>
<dbReference type="Pfam" id="PF03931">
    <property type="entry name" value="Skp1_POZ"/>
    <property type="match status" value="1"/>
</dbReference>
<dbReference type="InterPro" id="IPR016897">
    <property type="entry name" value="SKP1"/>
</dbReference>
<gene>
    <name evidence="7" type="ORF">GOP47_0006825</name>
</gene>
<evidence type="ECO:0000256" key="3">
    <source>
        <dbReference type="ARBA" id="ARBA00022786"/>
    </source>
</evidence>
<evidence type="ECO:0000259" key="6">
    <source>
        <dbReference type="Pfam" id="PF03931"/>
    </source>
</evidence>
<evidence type="ECO:0000313" key="7">
    <source>
        <dbReference type="EMBL" id="KAI5079154.1"/>
    </source>
</evidence>
<proteinExistence type="inferred from homology"/>
<dbReference type="Proteomes" id="UP000886520">
    <property type="component" value="Chromosome 6"/>
</dbReference>
<dbReference type="Gene3D" id="3.30.710.10">
    <property type="entry name" value="Potassium Channel Kv1.1, Chain A"/>
    <property type="match status" value="1"/>
</dbReference>
<feature type="domain" description="SKP1 component dimerisation" evidence="5">
    <location>
        <begin position="183"/>
        <end position="230"/>
    </location>
</feature>
<dbReference type="InterPro" id="IPR016073">
    <property type="entry name" value="Skp1_comp_POZ"/>
</dbReference>
<organism evidence="7 8">
    <name type="scientific">Adiantum capillus-veneris</name>
    <name type="common">Maidenhair fern</name>
    <dbReference type="NCBI Taxonomy" id="13818"/>
    <lineage>
        <taxon>Eukaryota</taxon>
        <taxon>Viridiplantae</taxon>
        <taxon>Streptophyta</taxon>
        <taxon>Embryophyta</taxon>
        <taxon>Tracheophyta</taxon>
        <taxon>Polypodiopsida</taxon>
        <taxon>Polypodiidae</taxon>
        <taxon>Polypodiales</taxon>
        <taxon>Pteridineae</taxon>
        <taxon>Pteridaceae</taxon>
        <taxon>Vittarioideae</taxon>
        <taxon>Adiantum</taxon>
    </lineage>
</organism>
<feature type="compositionally biased region" description="Polar residues" evidence="4">
    <location>
        <begin position="128"/>
        <end position="145"/>
    </location>
</feature>
<accession>A0A9D4V3L1</accession>
<dbReference type="OrthoDB" id="7827685at2759"/>
<dbReference type="AlphaFoldDB" id="A0A9D4V3L1"/>
<evidence type="ECO:0000256" key="4">
    <source>
        <dbReference type="SAM" id="MobiDB-lite"/>
    </source>
</evidence>
<sequence>MSAQREKVDQEKEGEEMMPIKLVKLASSDDKLFRVELEVAILSQTIKDMPLERFMAEDRSIPLPNISSQVLAKVLDFCYYHHDRCQTAVPSSALALSLSLSSSTSSAMSSSVNAAQNRYERYNHGQHHQVTPQPSTMAPSSSATGAPSEEALPRHWNAAFLKDQDLSDLCDLVQAASYLNIPSLLELACQAIADIIQECMTGEAIRARFNIVNDFTPKEEAEVRQENQWAFQQ</sequence>
<dbReference type="GO" id="GO:0006511">
    <property type="term" value="P:ubiquitin-dependent protein catabolic process"/>
    <property type="evidence" value="ECO:0007669"/>
    <property type="project" value="InterPro"/>
</dbReference>
<dbReference type="InterPro" id="IPR036296">
    <property type="entry name" value="SKP1-like_dim_sf"/>
</dbReference>
<dbReference type="PANTHER" id="PTHR11165">
    <property type="entry name" value="SKP1"/>
    <property type="match status" value="1"/>
</dbReference>
<dbReference type="EMBL" id="JABFUD020000006">
    <property type="protein sequence ID" value="KAI5079154.1"/>
    <property type="molecule type" value="Genomic_DNA"/>
</dbReference>
<name>A0A9D4V3L1_ADICA</name>
<evidence type="ECO:0000313" key="8">
    <source>
        <dbReference type="Proteomes" id="UP000886520"/>
    </source>
</evidence>
<dbReference type="GO" id="GO:0009867">
    <property type="term" value="P:jasmonic acid mediated signaling pathway"/>
    <property type="evidence" value="ECO:0007669"/>
    <property type="project" value="UniProtKB-ARBA"/>
</dbReference>
<evidence type="ECO:0008006" key="9">
    <source>
        <dbReference type="Google" id="ProtNLM"/>
    </source>
</evidence>
<evidence type="ECO:0000256" key="2">
    <source>
        <dbReference type="ARBA" id="ARBA00009993"/>
    </source>
</evidence>
<dbReference type="InterPro" id="IPR016072">
    <property type="entry name" value="Skp1_comp_dimer"/>
</dbReference>
<dbReference type="Pfam" id="PF01466">
    <property type="entry name" value="Skp1"/>
    <property type="match status" value="1"/>
</dbReference>
<dbReference type="InterPro" id="IPR011333">
    <property type="entry name" value="SKP1/BTB/POZ_sf"/>
</dbReference>
<keyword evidence="3" id="KW-0833">Ubl conjugation pathway</keyword>
<evidence type="ECO:0000259" key="5">
    <source>
        <dbReference type="Pfam" id="PF01466"/>
    </source>
</evidence>
<dbReference type="SMART" id="SM00512">
    <property type="entry name" value="Skp1"/>
    <property type="match status" value="1"/>
</dbReference>
<dbReference type="SUPFAM" id="SSF54695">
    <property type="entry name" value="POZ domain"/>
    <property type="match status" value="1"/>
</dbReference>
<feature type="domain" description="SKP1 component POZ" evidence="6">
    <location>
        <begin position="21"/>
        <end position="83"/>
    </location>
</feature>
<comment type="similarity">
    <text evidence="2">Belongs to the SKP1 family.</text>
</comment>
<comment type="caution">
    <text evidence="7">The sequence shown here is derived from an EMBL/GenBank/DDBJ whole genome shotgun (WGS) entry which is preliminary data.</text>
</comment>
<feature type="region of interest" description="Disordered" evidence="4">
    <location>
        <begin position="123"/>
        <end position="149"/>
    </location>
</feature>
<dbReference type="SUPFAM" id="SSF81382">
    <property type="entry name" value="Skp1 dimerisation domain-like"/>
    <property type="match status" value="1"/>
</dbReference>
<protein>
    <recommendedName>
        <fullName evidence="9">SKP1-like protein</fullName>
    </recommendedName>
</protein>
<comment type="pathway">
    <text evidence="1">Protein modification; protein ubiquitination.</text>
</comment>
<keyword evidence="8" id="KW-1185">Reference proteome</keyword>
<reference evidence="7" key="1">
    <citation type="submission" date="2021-01" db="EMBL/GenBank/DDBJ databases">
        <title>Adiantum capillus-veneris genome.</title>
        <authorList>
            <person name="Fang Y."/>
            <person name="Liao Q."/>
        </authorList>
    </citation>
    <scope>NUCLEOTIDE SEQUENCE</scope>
    <source>
        <strain evidence="7">H3</strain>
        <tissue evidence="7">Leaf</tissue>
    </source>
</reference>